<reference evidence="2 3" key="1">
    <citation type="submission" date="2024-01" db="EMBL/GenBank/DDBJ databases">
        <title>Whole genome of Chryseobacterium arthrosphaerae NNCa 2741.</title>
        <authorList>
            <person name="Boriskina E.V."/>
            <person name="Gordinskaya N.A."/>
            <person name="Kropotov V.S."/>
            <person name="Alekseeva A.E."/>
            <person name="Makhova M.A."/>
            <person name="Kryazhev D.V."/>
            <person name="Shkurkina I.S."/>
        </authorList>
    </citation>
    <scope>NUCLEOTIDE SEQUENCE [LARGE SCALE GENOMIC DNA]</scope>
    <source>
        <strain evidence="2 3">NNCa 2741</strain>
    </source>
</reference>
<name>A0ABU7R2Q4_9FLAO</name>
<protein>
    <submittedName>
        <fullName evidence="2">Uncharacterized protein</fullName>
    </submittedName>
</protein>
<keyword evidence="3" id="KW-1185">Reference proteome</keyword>
<evidence type="ECO:0000313" key="2">
    <source>
        <dbReference type="EMBL" id="MEE6129078.1"/>
    </source>
</evidence>
<proteinExistence type="predicted"/>
<comment type="caution">
    <text evidence="2">The sequence shown here is derived from an EMBL/GenBank/DDBJ whole genome shotgun (WGS) entry which is preliminary data.</text>
</comment>
<evidence type="ECO:0000256" key="1">
    <source>
        <dbReference type="SAM" id="MobiDB-lite"/>
    </source>
</evidence>
<accession>A0ABU7R2Q4</accession>
<dbReference type="EMBL" id="JAZGJU010000039">
    <property type="protein sequence ID" value="MEE6129078.1"/>
    <property type="molecule type" value="Genomic_DNA"/>
</dbReference>
<organism evidence="2 3">
    <name type="scientific">Chryseobacterium arthrosphaerae</name>
    <dbReference type="NCBI Taxonomy" id="651561"/>
    <lineage>
        <taxon>Bacteria</taxon>
        <taxon>Pseudomonadati</taxon>
        <taxon>Bacteroidota</taxon>
        <taxon>Flavobacteriia</taxon>
        <taxon>Flavobacteriales</taxon>
        <taxon>Weeksellaceae</taxon>
        <taxon>Chryseobacterium group</taxon>
        <taxon>Chryseobacterium</taxon>
    </lineage>
</organism>
<dbReference type="RefSeq" id="WP_330937400.1">
    <property type="nucleotide sequence ID" value="NZ_JAZGJU010000039.1"/>
</dbReference>
<feature type="region of interest" description="Disordered" evidence="1">
    <location>
        <begin position="30"/>
        <end position="110"/>
    </location>
</feature>
<dbReference type="Proteomes" id="UP001350005">
    <property type="component" value="Unassembled WGS sequence"/>
</dbReference>
<gene>
    <name evidence="2" type="ORF">V2E39_16885</name>
</gene>
<evidence type="ECO:0000313" key="3">
    <source>
        <dbReference type="Proteomes" id="UP001350005"/>
    </source>
</evidence>
<sequence>MTKTQEEYSTQFFKDHPDIKKLFLNPEGEWFTDDDYAQNSLKKDKNGKVTGKIETVTRPETAEDDVEDTTDITGHNGSENDDDKNTSKNTVTDSDTGKDEQTKFTSKWQT</sequence>